<dbReference type="InterPro" id="IPR011051">
    <property type="entry name" value="RmlC_Cupin_sf"/>
</dbReference>
<keyword evidence="3" id="KW-1185">Reference proteome</keyword>
<dbReference type="InterPro" id="IPR013096">
    <property type="entry name" value="Cupin_2"/>
</dbReference>
<feature type="domain" description="Cupin type-2" evidence="1">
    <location>
        <begin position="32"/>
        <end position="98"/>
    </location>
</feature>
<gene>
    <name evidence="2" type="ORF">GCM10009788_57990</name>
</gene>
<organism evidence="2 3">
    <name type="scientific">Nocardioides humi</name>
    <dbReference type="NCBI Taxonomy" id="449461"/>
    <lineage>
        <taxon>Bacteria</taxon>
        <taxon>Bacillati</taxon>
        <taxon>Actinomycetota</taxon>
        <taxon>Actinomycetes</taxon>
        <taxon>Propionibacteriales</taxon>
        <taxon>Nocardioidaceae</taxon>
        <taxon>Nocardioides</taxon>
    </lineage>
</organism>
<dbReference type="Pfam" id="PF07883">
    <property type="entry name" value="Cupin_2"/>
    <property type="match status" value="1"/>
</dbReference>
<dbReference type="SUPFAM" id="SSF51182">
    <property type="entry name" value="RmlC-like cupins"/>
    <property type="match status" value="1"/>
</dbReference>
<evidence type="ECO:0000313" key="3">
    <source>
        <dbReference type="Proteomes" id="UP001500842"/>
    </source>
</evidence>
<dbReference type="Gene3D" id="2.60.120.10">
    <property type="entry name" value="Jelly Rolls"/>
    <property type="match status" value="1"/>
</dbReference>
<comment type="caution">
    <text evidence="2">The sequence shown here is derived from an EMBL/GenBank/DDBJ whole genome shotgun (WGS) entry which is preliminary data.</text>
</comment>
<protein>
    <recommendedName>
        <fullName evidence="1">Cupin type-2 domain-containing protein</fullName>
    </recommendedName>
</protein>
<evidence type="ECO:0000259" key="1">
    <source>
        <dbReference type="Pfam" id="PF07883"/>
    </source>
</evidence>
<proteinExistence type="predicted"/>
<dbReference type="PANTHER" id="PTHR36440">
    <property type="entry name" value="PUTATIVE (AFU_ORTHOLOGUE AFUA_8G07350)-RELATED"/>
    <property type="match status" value="1"/>
</dbReference>
<sequence>MSTKRPEEIWFAHYLARIHVDGSDSDGAFALTEMEAERFDGPMHVHDRESETFYVLEGSLTVHTDEVTVTLDPGDSFLTPRGTPHRYAVTSDRARWLMLSAPAGFENLIREAGVPAQSPTLPPPGVVPDAAANEGVSARHGVTYL</sequence>
<accession>A0ABN2BYK6</accession>
<dbReference type="Proteomes" id="UP001500842">
    <property type="component" value="Unassembled WGS sequence"/>
</dbReference>
<dbReference type="InterPro" id="IPR053146">
    <property type="entry name" value="QDO-like"/>
</dbReference>
<dbReference type="RefSeq" id="WP_141004268.1">
    <property type="nucleotide sequence ID" value="NZ_BAAAOR010000049.1"/>
</dbReference>
<evidence type="ECO:0000313" key="2">
    <source>
        <dbReference type="EMBL" id="GAA1548369.1"/>
    </source>
</evidence>
<name>A0ABN2BYK6_9ACTN</name>
<dbReference type="InterPro" id="IPR014710">
    <property type="entry name" value="RmlC-like_jellyroll"/>
</dbReference>
<dbReference type="PANTHER" id="PTHR36440:SF1">
    <property type="entry name" value="PUTATIVE (AFU_ORTHOLOGUE AFUA_8G07350)-RELATED"/>
    <property type="match status" value="1"/>
</dbReference>
<reference evidence="2 3" key="1">
    <citation type="journal article" date="2019" name="Int. J. Syst. Evol. Microbiol.">
        <title>The Global Catalogue of Microorganisms (GCM) 10K type strain sequencing project: providing services to taxonomists for standard genome sequencing and annotation.</title>
        <authorList>
            <consortium name="The Broad Institute Genomics Platform"/>
            <consortium name="The Broad Institute Genome Sequencing Center for Infectious Disease"/>
            <person name="Wu L."/>
            <person name="Ma J."/>
        </authorList>
    </citation>
    <scope>NUCLEOTIDE SEQUENCE [LARGE SCALE GENOMIC DNA]</scope>
    <source>
        <strain evidence="2 3">JCM 14942</strain>
    </source>
</reference>
<dbReference type="EMBL" id="BAAAOR010000049">
    <property type="protein sequence ID" value="GAA1548369.1"/>
    <property type="molecule type" value="Genomic_DNA"/>
</dbReference>